<organism evidence="1 2">
    <name type="scientific">Sutterella wadsworthensis 2_1_59BFAA</name>
    <dbReference type="NCBI Taxonomy" id="742823"/>
    <lineage>
        <taxon>Bacteria</taxon>
        <taxon>Pseudomonadati</taxon>
        <taxon>Pseudomonadota</taxon>
        <taxon>Betaproteobacteria</taxon>
        <taxon>Burkholderiales</taxon>
        <taxon>Sutterellaceae</taxon>
        <taxon>Sutterella</taxon>
    </lineage>
</organism>
<evidence type="ECO:0000313" key="1">
    <source>
        <dbReference type="EMBL" id="EKB31509.1"/>
    </source>
</evidence>
<dbReference type="AlphaFoldDB" id="K1KIB6"/>
<evidence type="ECO:0000313" key="2">
    <source>
        <dbReference type="Proteomes" id="UP000005835"/>
    </source>
</evidence>
<reference evidence="1 2" key="1">
    <citation type="submission" date="2012-05" db="EMBL/GenBank/DDBJ databases">
        <title>The Genome Sequence of Sutterella wadsworthensis 2_1_59BFAA.</title>
        <authorList>
            <consortium name="The Broad Institute Genome Sequencing Platform"/>
            <person name="Earl A."/>
            <person name="Ward D."/>
            <person name="Feldgarden M."/>
            <person name="Gevers D."/>
            <person name="Daigneault M."/>
            <person name="Strauss J."/>
            <person name="Allen-Vercoe E."/>
            <person name="Walker B."/>
            <person name="Young S.K."/>
            <person name="Zeng Q."/>
            <person name="Gargeya S."/>
            <person name="Fitzgerald M."/>
            <person name="Haas B."/>
            <person name="Abouelleil A."/>
            <person name="Alvarado L."/>
            <person name="Arachchi H.M."/>
            <person name="Berlin A.M."/>
            <person name="Chapman S.B."/>
            <person name="Goldberg J."/>
            <person name="Griggs A."/>
            <person name="Gujja S."/>
            <person name="Hansen M."/>
            <person name="Howarth C."/>
            <person name="Imamovic A."/>
            <person name="Larimer J."/>
            <person name="McCowen C."/>
            <person name="Montmayeur A."/>
            <person name="Murphy C."/>
            <person name="Neiman D."/>
            <person name="Pearson M."/>
            <person name="Priest M."/>
            <person name="Roberts A."/>
            <person name="Saif S."/>
            <person name="Shea T."/>
            <person name="Sisk P."/>
            <person name="Sykes S."/>
            <person name="Wortman J."/>
            <person name="Nusbaum C."/>
            <person name="Birren B."/>
        </authorList>
    </citation>
    <scope>NUCLEOTIDE SEQUENCE [LARGE SCALE GENOMIC DNA]</scope>
    <source>
        <strain evidence="1 2">2_1_59BFAA</strain>
    </source>
</reference>
<keyword evidence="2" id="KW-1185">Reference proteome</keyword>
<comment type="caution">
    <text evidence="1">The sequence shown here is derived from an EMBL/GenBank/DDBJ whole genome shotgun (WGS) entry which is preliminary data.</text>
</comment>
<dbReference type="Proteomes" id="UP000005835">
    <property type="component" value="Unassembled WGS sequence"/>
</dbReference>
<proteinExistence type="predicted"/>
<dbReference type="RefSeq" id="WP_005434582.1">
    <property type="nucleotide sequence ID" value="NZ_JH815515.1"/>
</dbReference>
<dbReference type="STRING" id="742823.HMPREF9465_00908"/>
<dbReference type="HOGENOM" id="CLU_3012643_0_0_4"/>
<dbReference type="PATRIC" id="fig|742823.3.peg.913"/>
<sequence length="56" mass="6303">MTISELIELLQEIMEKEGDIEVAYTYNDGGYPMMGEEYAGGVEVRLTPYGKAVVIW</sequence>
<dbReference type="EMBL" id="ADMG01000023">
    <property type="protein sequence ID" value="EKB31509.1"/>
    <property type="molecule type" value="Genomic_DNA"/>
</dbReference>
<protein>
    <submittedName>
        <fullName evidence="1">Uncharacterized protein</fullName>
    </submittedName>
</protein>
<name>K1KIB6_9BURK</name>
<gene>
    <name evidence="1" type="ORF">HMPREF9465_00908</name>
</gene>
<accession>K1KIB6</accession>